<comment type="caution">
    <text evidence="11">The sequence shown here is derived from an EMBL/GenBank/DDBJ whole genome shotgun (WGS) entry which is preliminary data.</text>
</comment>
<evidence type="ECO:0000256" key="4">
    <source>
        <dbReference type="ARBA" id="ARBA00022490"/>
    </source>
</evidence>
<dbReference type="InterPro" id="IPR022730">
    <property type="entry name" value="DAZ_assoc-2"/>
</dbReference>
<dbReference type="EMBL" id="JBJJXI010000097">
    <property type="protein sequence ID" value="KAL3393491.1"/>
    <property type="molecule type" value="Genomic_DNA"/>
</dbReference>
<evidence type="ECO:0000256" key="7">
    <source>
        <dbReference type="ARBA" id="ARBA00023242"/>
    </source>
</evidence>
<comment type="subcellular location">
    <subcellularLocation>
        <location evidence="1">Cytoplasm</location>
        <location evidence="1">Stress granule</location>
    </subcellularLocation>
    <subcellularLocation>
        <location evidence="2">Nucleus speckle</location>
    </subcellularLocation>
</comment>
<evidence type="ECO:0000256" key="2">
    <source>
        <dbReference type="ARBA" id="ARBA00004324"/>
    </source>
</evidence>
<protein>
    <recommendedName>
        <fullName evidence="3">DAZ-associated protein 2</fullName>
    </recommendedName>
    <alternativeName>
        <fullName evidence="8">Deleted in azoospermia-associated protein 2</fullName>
    </alternativeName>
    <alternativeName>
        <fullName evidence="9">Proline-rich transcript in brain protein</fullName>
    </alternativeName>
</protein>
<keyword evidence="5" id="KW-0597">Phosphoprotein</keyword>
<keyword evidence="7" id="KW-0539">Nucleus</keyword>
<evidence type="ECO:0000256" key="8">
    <source>
        <dbReference type="ARBA" id="ARBA00032174"/>
    </source>
</evidence>
<dbReference type="GO" id="GO:0010494">
    <property type="term" value="C:cytoplasmic stress granule"/>
    <property type="evidence" value="ECO:0007669"/>
    <property type="project" value="UniProtKB-SubCell"/>
</dbReference>
<evidence type="ECO:0000256" key="1">
    <source>
        <dbReference type="ARBA" id="ARBA00004210"/>
    </source>
</evidence>
<reference evidence="11 12" key="1">
    <citation type="journal article" date="2024" name="bioRxiv">
        <title>A reference genome for Trichogramma kaykai: A tiny desert-dwelling parasitoid wasp with competing sex-ratio distorters.</title>
        <authorList>
            <person name="Culotta J."/>
            <person name="Lindsey A.R."/>
        </authorList>
    </citation>
    <scope>NUCLEOTIDE SEQUENCE [LARGE SCALE GENOMIC DNA]</scope>
    <source>
        <strain evidence="11 12">KSX58</strain>
    </source>
</reference>
<evidence type="ECO:0000256" key="6">
    <source>
        <dbReference type="ARBA" id="ARBA00022843"/>
    </source>
</evidence>
<keyword evidence="6" id="KW-0832">Ubl conjugation</keyword>
<dbReference type="Pfam" id="PF11029">
    <property type="entry name" value="DAZAP2"/>
    <property type="match status" value="1"/>
</dbReference>
<keyword evidence="4" id="KW-0963">Cytoplasm</keyword>
<keyword evidence="12" id="KW-1185">Reference proteome</keyword>
<evidence type="ECO:0000256" key="3">
    <source>
        <dbReference type="ARBA" id="ARBA00014066"/>
    </source>
</evidence>
<proteinExistence type="predicted"/>
<evidence type="ECO:0000313" key="11">
    <source>
        <dbReference type="EMBL" id="KAL3393491.1"/>
    </source>
</evidence>
<accession>A0ABD2WLN2</accession>
<organism evidence="11 12">
    <name type="scientific">Trichogramma kaykai</name>
    <dbReference type="NCBI Taxonomy" id="54128"/>
    <lineage>
        <taxon>Eukaryota</taxon>
        <taxon>Metazoa</taxon>
        <taxon>Ecdysozoa</taxon>
        <taxon>Arthropoda</taxon>
        <taxon>Hexapoda</taxon>
        <taxon>Insecta</taxon>
        <taxon>Pterygota</taxon>
        <taxon>Neoptera</taxon>
        <taxon>Endopterygota</taxon>
        <taxon>Hymenoptera</taxon>
        <taxon>Apocrita</taxon>
        <taxon>Proctotrupomorpha</taxon>
        <taxon>Chalcidoidea</taxon>
        <taxon>Trichogrammatidae</taxon>
        <taxon>Trichogramma</taxon>
    </lineage>
</organism>
<sequence length="176" mass="18382">MTDKKAYPVAPHPPTGFVPAQAQPATYGVPGAAPYGVFPNQPPIYAAQGPPPPAYDQTLTHPMMYQPMYSQGYPGGYLTGYPTAYGPLQYYPPLAAAAAYYPTAMQPTPVRPTIMVPNGFDGTRFDGISQPVLPPPPPGVAANAAQLAAIAGHNVALTQKKGSFLGGGAEGGYTFW</sequence>
<dbReference type="PANTHER" id="PTHR31638">
    <property type="entry name" value="DAZ-ASSOCIATED PROTEIN 2"/>
    <property type="match status" value="1"/>
</dbReference>
<name>A0ABD2WLN2_9HYME</name>
<evidence type="ECO:0000256" key="5">
    <source>
        <dbReference type="ARBA" id="ARBA00022553"/>
    </source>
</evidence>
<comment type="function">
    <text evidence="10">In unstressed cells, promotes SIAH1-mediated polyubiquitination and degradation of the serine/threonine-protein kinase HIPK2, probably by acting as a loading factor that potentiates complex formation between HIPK2 and ubiquitin ligase SIAH1. In response to DNA damage, localizes to the nucleus following phosphorylation by HIPK2 and modulates the expression of a subset of TP53/p53 target genes by binding to TP53 at target gene promoters. This limits the expression of a number of cell death-mediating TP53 target genes, reducing DNA damage-induced cell death. Enhances the binding of transcription factor TCF7L2/TCF4, a Wnt signaling pathway effector, to the promoters of target genes. Plays a role in stress granule formation.</text>
</comment>
<dbReference type="GO" id="GO:0016607">
    <property type="term" value="C:nuclear speck"/>
    <property type="evidence" value="ECO:0007669"/>
    <property type="project" value="UniProtKB-SubCell"/>
</dbReference>
<dbReference type="PANTHER" id="PTHR31638:SF3">
    <property type="entry name" value="DAZ-ASSOCIATED PROTEIN 2"/>
    <property type="match status" value="1"/>
</dbReference>
<evidence type="ECO:0000256" key="10">
    <source>
        <dbReference type="ARBA" id="ARBA00045449"/>
    </source>
</evidence>
<dbReference type="AlphaFoldDB" id="A0ABD2WLN2"/>
<evidence type="ECO:0000313" key="12">
    <source>
        <dbReference type="Proteomes" id="UP001627154"/>
    </source>
</evidence>
<gene>
    <name evidence="11" type="ORF">TKK_012162</name>
</gene>
<dbReference type="Proteomes" id="UP001627154">
    <property type="component" value="Unassembled WGS sequence"/>
</dbReference>
<evidence type="ECO:0000256" key="9">
    <source>
        <dbReference type="ARBA" id="ARBA00034352"/>
    </source>
</evidence>